<keyword evidence="1" id="KW-0507">mRNA processing</keyword>
<dbReference type="EC" id="2.1.1.57" evidence="1"/>
<keyword evidence="1 5" id="KW-0489">Methyltransferase</keyword>
<comment type="subcellular location">
    <subcellularLocation>
        <location evidence="1">Nucleus</location>
    </subcellularLocation>
</comment>
<dbReference type="InterPro" id="IPR050851">
    <property type="entry name" value="mRNA_Cap_2O-Ribose_MeTrfase"/>
</dbReference>
<feature type="domain" description="G-patch" evidence="3">
    <location>
        <begin position="105"/>
        <end position="151"/>
    </location>
</feature>
<accession>A0A9X0CX42</accession>
<dbReference type="FunFam" id="3.40.50.12760:FF:000004">
    <property type="entry name" value="FtsJ-like methyltransferase"/>
    <property type="match status" value="1"/>
</dbReference>
<dbReference type="PANTHER" id="PTHR16121">
    <property type="entry name" value="CAP-SPECIFIC MRNA (NUCLEOSIDE-2'-O-)-METHYLTRANSFERASE 1-RELATED"/>
    <property type="match status" value="1"/>
</dbReference>
<dbReference type="Proteomes" id="UP001163046">
    <property type="component" value="Unassembled WGS sequence"/>
</dbReference>
<dbReference type="InterPro" id="IPR025816">
    <property type="entry name" value="RrmJ-type_MeTrfase"/>
</dbReference>
<dbReference type="GO" id="GO:0032259">
    <property type="term" value="P:methylation"/>
    <property type="evidence" value="ECO:0007669"/>
    <property type="project" value="UniProtKB-KW"/>
</dbReference>
<dbReference type="EMBL" id="MU826363">
    <property type="protein sequence ID" value="KAJ7378750.1"/>
    <property type="molecule type" value="Genomic_DNA"/>
</dbReference>
<dbReference type="SMART" id="SM00443">
    <property type="entry name" value="G_patch"/>
    <property type="match status" value="2"/>
</dbReference>
<proteinExistence type="predicted"/>
<sequence length="789" mass="89922">MSKRKIEDLAPDGIKHFKKEKTLSSSESDDELPSPSYASFLQYDHKPVYSDVVKKQMEKMGYKEGTGLGKSDQGQSQLLKDKNQAHSKDDMLAIQDNASEPESAYSDFAQRQMENMGFQQGGGLGRYGQGRSDIIEASQQRGRRGLGFRVEGFDDKDFTWDEEEEACVQCSDSRAQALHSILSQAPPTREDMEHWIRVGKKKLTIDDETQFCSEEVLLEVLKSKTVFDALAGEEFLKARTRANPYELIRGAIFQNRAAMKMANMDAAFDFMFTNPQNDRGRDVVGPNELLYFADLCAGPGGFSEYVLWRKGWQAKGFGFTLRGDNDFKLEEFLAGTPETFEPHYGVNDDGDIFNVDNLVEFRRFVMESTDDKGVHVVMADGGFSVEGQENLQEILSKQLYLCQFLCALSILRQGGHFVCKVFDLFTPFSVGLVYLMYRAFDELAVFKPVTSRPANSERYIVCKGRRGNSQDVHEYMFNVNVRINKLKTEAAEDISEIVPLHILMEDEEFSSYMADSNDRIGTIQANSLKKLRAYVQDTTLMGHYDQGEVKKKCLETWKIPEQARAAQRAPDPDVKFDELWKGIDDDHCFDAEATMVTSKNIQNLKCLYNYKCFVSGGERFFYYGTWGQRRAAAVHIVDAVILGGKDVRNKHYHERMAMAGLLIKAVTKPTRPEMVPLRLKHVFRLDSSSLKDIFSKIEMKLVKGMGPRPRECFMLEDGRHHIPKGIFFIKRIQEPWTYAHSRSAKQLYFYNKDTNDSTFRESARFSCIVQIISRYTVFLAVGGCGDKSR</sequence>
<name>A0A9X0CX42_9CNID</name>
<keyword evidence="1" id="KW-0506">mRNA capping</keyword>
<organism evidence="5 6">
    <name type="scientific">Desmophyllum pertusum</name>
    <dbReference type="NCBI Taxonomy" id="174260"/>
    <lineage>
        <taxon>Eukaryota</taxon>
        <taxon>Metazoa</taxon>
        <taxon>Cnidaria</taxon>
        <taxon>Anthozoa</taxon>
        <taxon>Hexacorallia</taxon>
        <taxon>Scleractinia</taxon>
        <taxon>Caryophylliina</taxon>
        <taxon>Caryophylliidae</taxon>
        <taxon>Desmophyllum</taxon>
    </lineage>
</organism>
<evidence type="ECO:0000256" key="2">
    <source>
        <dbReference type="SAM" id="MobiDB-lite"/>
    </source>
</evidence>
<dbReference type="Pfam" id="PF01728">
    <property type="entry name" value="FtsJ"/>
    <property type="match status" value="1"/>
</dbReference>
<comment type="function">
    <text evidence="1">S-adenosyl-L-methionine-dependent methyltransferase that mediates RNA cap1 2'-O-ribose methylation to the 5'-cap structure of RNAs. Methylates the ribose of the first nucleotide of a m(7)GpppG-capped mRNA to produce m(7)GpppNmp (cap1).</text>
</comment>
<dbReference type="GO" id="GO:0005737">
    <property type="term" value="C:cytoplasm"/>
    <property type="evidence" value="ECO:0007669"/>
    <property type="project" value="TreeGrafter"/>
</dbReference>
<keyword evidence="6" id="KW-1185">Reference proteome</keyword>
<gene>
    <name evidence="5" type="primary">CMTR1</name>
    <name evidence="5" type="ORF">OS493_021336</name>
</gene>
<evidence type="ECO:0000259" key="4">
    <source>
        <dbReference type="PROSITE" id="PS51613"/>
    </source>
</evidence>
<dbReference type="GO" id="GO:0004483">
    <property type="term" value="F:methyltransferase cap1 activity"/>
    <property type="evidence" value="ECO:0007669"/>
    <property type="project" value="UniProtKB-UniRule"/>
</dbReference>
<reference evidence="5" key="1">
    <citation type="submission" date="2023-01" db="EMBL/GenBank/DDBJ databases">
        <title>Genome assembly of the deep-sea coral Lophelia pertusa.</title>
        <authorList>
            <person name="Herrera S."/>
            <person name="Cordes E."/>
        </authorList>
    </citation>
    <scope>NUCLEOTIDE SEQUENCE</scope>
    <source>
        <strain evidence="5">USNM1676648</strain>
        <tissue evidence="5">Polyp</tissue>
    </source>
</reference>
<dbReference type="InterPro" id="IPR002877">
    <property type="entry name" value="RNA_MeTrfase_FtsJ_dom"/>
</dbReference>
<evidence type="ECO:0000313" key="5">
    <source>
        <dbReference type="EMBL" id="KAJ7378750.1"/>
    </source>
</evidence>
<dbReference type="Gene3D" id="3.40.50.12760">
    <property type="match status" value="1"/>
</dbReference>
<dbReference type="OrthoDB" id="10251234at2759"/>
<dbReference type="GO" id="GO:0016556">
    <property type="term" value="P:mRNA modification"/>
    <property type="evidence" value="ECO:0007669"/>
    <property type="project" value="UniProtKB-UniRule"/>
</dbReference>
<evidence type="ECO:0000259" key="3">
    <source>
        <dbReference type="PROSITE" id="PS50174"/>
    </source>
</evidence>
<dbReference type="PROSITE" id="PS50174">
    <property type="entry name" value="G_PATCH"/>
    <property type="match status" value="2"/>
</dbReference>
<feature type="region of interest" description="Disordered" evidence="2">
    <location>
        <begin position="1"/>
        <end position="38"/>
    </location>
</feature>
<evidence type="ECO:0000256" key="1">
    <source>
        <dbReference type="RuleBase" id="RU368012"/>
    </source>
</evidence>
<keyword evidence="1 5" id="KW-0808">Transferase</keyword>
<protein>
    <recommendedName>
        <fullName evidence="1">Cap-specific mRNA (nucleoside-2'-O-)-methyltransferase 1</fullName>
        <ecNumber evidence="1">2.1.1.57</ecNumber>
    </recommendedName>
    <alternativeName>
        <fullName evidence="1">Cap1 2'O-ribose methyltransferase 1</fullName>
    </alternativeName>
</protein>
<keyword evidence="1" id="KW-0539">Nucleus</keyword>
<dbReference type="PROSITE" id="PS51613">
    <property type="entry name" value="SAM_MT_RRMJ"/>
    <property type="match status" value="1"/>
</dbReference>
<feature type="region of interest" description="Disordered" evidence="2">
    <location>
        <begin position="63"/>
        <end position="86"/>
    </location>
</feature>
<dbReference type="InterPro" id="IPR029063">
    <property type="entry name" value="SAM-dependent_MTases_sf"/>
</dbReference>
<evidence type="ECO:0000313" key="6">
    <source>
        <dbReference type="Proteomes" id="UP001163046"/>
    </source>
</evidence>
<dbReference type="PANTHER" id="PTHR16121:SF0">
    <property type="entry name" value="CAP-SPECIFIC MRNA (NUCLEOSIDE-2'-O-)-METHYLTRANSFERASE 1"/>
    <property type="match status" value="1"/>
</dbReference>
<feature type="domain" description="RrmJ-type SAM-dependent 2'-O-MTase" evidence="4">
    <location>
        <begin position="252"/>
        <end position="466"/>
    </location>
</feature>
<dbReference type="GO" id="GO:0003676">
    <property type="term" value="F:nucleic acid binding"/>
    <property type="evidence" value="ECO:0007669"/>
    <property type="project" value="UniProtKB-UniRule"/>
</dbReference>
<dbReference type="AlphaFoldDB" id="A0A9X0CX42"/>
<dbReference type="SUPFAM" id="SSF53335">
    <property type="entry name" value="S-adenosyl-L-methionine-dependent methyltransferases"/>
    <property type="match status" value="1"/>
</dbReference>
<comment type="catalytic activity">
    <reaction evidence="1">
        <text>a 5'-end (N(7)-methyl 5'-triphosphoguanosine)-ribonucleoside in mRNA + S-adenosyl-L-methionine = a 5'-end (N(7)-methyl 5'-triphosphoguanosine)-(2'-O-methyl-ribonucleoside) in mRNA + S-adenosyl-L-homocysteine + H(+)</text>
        <dbReference type="Rhea" id="RHEA:67020"/>
        <dbReference type="Rhea" id="RHEA-COMP:17167"/>
        <dbReference type="Rhea" id="RHEA-COMP:17168"/>
        <dbReference type="ChEBI" id="CHEBI:15378"/>
        <dbReference type="ChEBI" id="CHEBI:57856"/>
        <dbReference type="ChEBI" id="CHEBI:59789"/>
        <dbReference type="ChEBI" id="CHEBI:156461"/>
        <dbReference type="ChEBI" id="CHEBI:167609"/>
        <dbReference type="EC" id="2.1.1.57"/>
    </reaction>
</comment>
<keyword evidence="1" id="KW-0949">S-adenosyl-L-methionine</keyword>
<dbReference type="GO" id="GO:0006370">
    <property type="term" value="P:7-methylguanosine mRNA capping"/>
    <property type="evidence" value="ECO:0007669"/>
    <property type="project" value="UniProtKB-UniRule"/>
</dbReference>
<feature type="domain" description="G-patch" evidence="3">
    <location>
        <begin position="49"/>
        <end position="74"/>
    </location>
</feature>
<comment type="caution">
    <text evidence="5">The sequence shown here is derived from an EMBL/GenBank/DDBJ whole genome shotgun (WGS) entry which is preliminary data.</text>
</comment>
<dbReference type="GO" id="GO:0005634">
    <property type="term" value="C:nucleus"/>
    <property type="evidence" value="ECO:0007669"/>
    <property type="project" value="UniProtKB-SubCell"/>
</dbReference>
<dbReference type="InterPro" id="IPR000467">
    <property type="entry name" value="G_patch_dom"/>
</dbReference>
<dbReference type="Pfam" id="PF01585">
    <property type="entry name" value="G-patch"/>
    <property type="match status" value="2"/>
</dbReference>